<keyword evidence="8" id="KW-1185">Reference proteome</keyword>
<reference evidence="7 8" key="1">
    <citation type="submission" date="2016-10" db="EMBL/GenBank/DDBJ databases">
        <authorList>
            <person name="de Groot N.N."/>
        </authorList>
    </citation>
    <scope>NUCLEOTIDE SEQUENCE [LARGE SCALE GENOMIC DNA]</scope>
    <source>
        <strain evidence="7 8">DSM 18684</strain>
    </source>
</reference>
<evidence type="ECO:0000259" key="5">
    <source>
        <dbReference type="Pfam" id="PF04542"/>
    </source>
</evidence>
<name>A0A1I2TWE4_9SPHI</name>
<gene>
    <name evidence="7" type="ORF">SAMN04489864_101561</name>
</gene>
<proteinExistence type="inferred from homology"/>
<protein>
    <submittedName>
        <fullName evidence="7">RNA polymerase sigma-70 factor, ECF subfamily</fullName>
    </submittedName>
</protein>
<dbReference type="SUPFAM" id="SSF88659">
    <property type="entry name" value="Sigma3 and sigma4 domains of RNA polymerase sigma factors"/>
    <property type="match status" value="1"/>
</dbReference>
<evidence type="ECO:0000313" key="7">
    <source>
        <dbReference type="EMBL" id="SFG67707.1"/>
    </source>
</evidence>
<dbReference type="GO" id="GO:0006352">
    <property type="term" value="P:DNA-templated transcription initiation"/>
    <property type="evidence" value="ECO:0007669"/>
    <property type="project" value="InterPro"/>
</dbReference>
<keyword evidence="4" id="KW-0804">Transcription</keyword>
<dbReference type="Pfam" id="PF04542">
    <property type="entry name" value="Sigma70_r2"/>
    <property type="match status" value="1"/>
</dbReference>
<dbReference type="NCBIfam" id="TIGR02985">
    <property type="entry name" value="Sig70_bacteroi1"/>
    <property type="match status" value="1"/>
</dbReference>
<comment type="similarity">
    <text evidence="1">Belongs to the sigma-70 factor family. ECF subfamily.</text>
</comment>
<evidence type="ECO:0000313" key="8">
    <source>
        <dbReference type="Proteomes" id="UP000199666"/>
    </source>
</evidence>
<dbReference type="InterPro" id="IPR036388">
    <property type="entry name" value="WH-like_DNA-bd_sf"/>
</dbReference>
<sequence length="185" mass="21676">MVNEDITITRFEDFFHMHYRFLCLVSVQLVGDLDVAKDLVQEFYIDFWKRRQTIQLTSTFQSYAVRAVKNLSVSYLRKQQSNASRNIHLLKDDGFDPMADIESQYEMEALDSKVKTAIDKLPKECKRIFMLHNIDNLSYAQIAERNNISINTVKTQMKRAYAFLRTELSDQSLSWLIISAYLLAN</sequence>
<dbReference type="EMBL" id="FOPP01000001">
    <property type="protein sequence ID" value="SFG67707.1"/>
    <property type="molecule type" value="Genomic_DNA"/>
</dbReference>
<evidence type="ECO:0000256" key="2">
    <source>
        <dbReference type="ARBA" id="ARBA00023015"/>
    </source>
</evidence>
<evidence type="ECO:0000256" key="3">
    <source>
        <dbReference type="ARBA" id="ARBA00023082"/>
    </source>
</evidence>
<accession>A0A1I2TWE4</accession>
<dbReference type="InterPro" id="IPR013324">
    <property type="entry name" value="RNA_pol_sigma_r3/r4-like"/>
</dbReference>
<dbReference type="Gene3D" id="1.10.10.10">
    <property type="entry name" value="Winged helix-like DNA-binding domain superfamily/Winged helix DNA-binding domain"/>
    <property type="match status" value="1"/>
</dbReference>
<organism evidence="7 8">
    <name type="scientific">Pedobacter insulae</name>
    <dbReference type="NCBI Taxonomy" id="414048"/>
    <lineage>
        <taxon>Bacteria</taxon>
        <taxon>Pseudomonadati</taxon>
        <taxon>Bacteroidota</taxon>
        <taxon>Sphingobacteriia</taxon>
        <taxon>Sphingobacteriales</taxon>
        <taxon>Sphingobacteriaceae</taxon>
        <taxon>Pedobacter</taxon>
    </lineage>
</organism>
<dbReference type="Proteomes" id="UP000199666">
    <property type="component" value="Unassembled WGS sequence"/>
</dbReference>
<dbReference type="GO" id="GO:0016987">
    <property type="term" value="F:sigma factor activity"/>
    <property type="evidence" value="ECO:0007669"/>
    <property type="project" value="UniProtKB-KW"/>
</dbReference>
<dbReference type="InterPro" id="IPR013249">
    <property type="entry name" value="RNA_pol_sigma70_r4_t2"/>
</dbReference>
<dbReference type="InterPro" id="IPR013325">
    <property type="entry name" value="RNA_pol_sigma_r2"/>
</dbReference>
<dbReference type="STRING" id="414048.SAMN04489864_101561"/>
<feature type="domain" description="RNA polymerase sigma-70 region 2" evidence="5">
    <location>
        <begin position="15"/>
        <end position="80"/>
    </location>
</feature>
<dbReference type="InterPro" id="IPR014327">
    <property type="entry name" value="RNA_pol_sigma70_bacteroid"/>
</dbReference>
<evidence type="ECO:0000256" key="4">
    <source>
        <dbReference type="ARBA" id="ARBA00023163"/>
    </source>
</evidence>
<dbReference type="RefSeq" id="WP_090992024.1">
    <property type="nucleotide sequence ID" value="NZ_FOPP01000001.1"/>
</dbReference>
<dbReference type="InterPro" id="IPR039425">
    <property type="entry name" value="RNA_pol_sigma-70-like"/>
</dbReference>
<dbReference type="OrthoDB" id="9772248at2"/>
<keyword evidence="3" id="KW-0731">Sigma factor</keyword>
<dbReference type="InterPro" id="IPR007627">
    <property type="entry name" value="RNA_pol_sigma70_r2"/>
</dbReference>
<dbReference type="NCBIfam" id="TIGR02937">
    <property type="entry name" value="sigma70-ECF"/>
    <property type="match status" value="1"/>
</dbReference>
<feature type="domain" description="RNA polymerase sigma factor 70 region 4 type 2" evidence="6">
    <location>
        <begin position="114"/>
        <end position="164"/>
    </location>
</feature>
<evidence type="ECO:0000256" key="1">
    <source>
        <dbReference type="ARBA" id="ARBA00010641"/>
    </source>
</evidence>
<dbReference type="PANTHER" id="PTHR43133:SF46">
    <property type="entry name" value="RNA POLYMERASE SIGMA-70 FACTOR ECF SUBFAMILY"/>
    <property type="match status" value="1"/>
</dbReference>
<dbReference type="Gene3D" id="1.10.1740.10">
    <property type="match status" value="1"/>
</dbReference>
<dbReference type="AlphaFoldDB" id="A0A1I2TWE4"/>
<evidence type="ECO:0000259" key="6">
    <source>
        <dbReference type="Pfam" id="PF08281"/>
    </source>
</evidence>
<dbReference type="SUPFAM" id="SSF88946">
    <property type="entry name" value="Sigma2 domain of RNA polymerase sigma factors"/>
    <property type="match status" value="1"/>
</dbReference>
<dbReference type="InterPro" id="IPR014284">
    <property type="entry name" value="RNA_pol_sigma-70_dom"/>
</dbReference>
<dbReference type="Pfam" id="PF08281">
    <property type="entry name" value="Sigma70_r4_2"/>
    <property type="match status" value="1"/>
</dbReference>
<dbReference type="CDD" id="cd06171">
    <property type="entry name" value="Sigma70_r4"/>
    <property type="match status" value="1"/>
</dbReference>
<keyword evidence="2" id="KW-0805">Transcription regulation</keyword>
<dbReference type="PANTHER" id="PTHR43133">
    <property type="entry name" value="RNA POLYMERASE ECF-TYPE SIGMA FACTO"/>
    <property type="match status" value="1"/>
</dbReference>
<dbReference type="GO" id="GO:0003677">
    <property type="term" value="F:DNA binding"/>
    <property type="evidence" value="ECO:0007669"/>
    <property type="project" value="InterPro"/>
</dbReference>